<evidence type="ECO:0008006" key="4">
    <source>
        <dbReference type="Google" id="ProtNLM"/>
    </source>
</evidence>
<evidence type="ECO:0000313" key="3">
    <source>
        <dbReference type="Proteomes" id="UP000799439"/>
    </source>
</evidence>
<comment type="caution">
    <text evidence="2">The sequence shown here is derived from an EMBL/GenBank/DDBJ whole genome shotgun (WGS) entry which is preliminary data.</text>
</comment>
<organism evidence="2 3">
    <name type="scientific">Myriangium duriaei CBS 260.36</name>
    <dbReference type="NCBI Taxonomy" id="1168546"/>
    <lineage>
        <taxon>Eukaryota</taxon>
        <taxon>Fungi</taxon>
        <taxon>Dikarya</taxon>
        <taxon>Ascomycota</taxon>
        <taxon>Pezizomycotina</taxon>
        <taxon>Dothideomycetes</taxon>
        <taxon>Dothideomycetidae</taxon>
        <taxon>Myriangiales</taxon>
        <taxon>Myriangiaceae</taxon>
        <taxon>Myriangium</taxon>
    </lineage>
</organism>
<dbReference type="EMBL" id="ML996085">
    <property type="protein sequence ID" value="KAF2152865.1"/>
    <property type="molecule type" value="Genomic_DNA"/>
</dbReference>
<evidence type="ECO:0000256" key="1">
    <source>
        <dbReference type="SAM" id="SignalP"/>
    </source>
</evidence>
<gene>
    <name evidence="2" type="ORF">K461DRAFT_312399</name>
</gene>
<proteinExistence type="predicted"/>
<feature type="chain" id="PRO_5040232083" description="Apple domain-containing protein" evidence="1">
    <location>
        <begin position="18"/>
        <end position="454"/>
    </location>
</feature>
<keyword evidence="1" id="KW-0732">Signal</keyword>
<accession>A0A9P4MFW0</accession>
<reference evidence="2" key="1">
    <citation type="journal article" date="2020" name="Stud. Mycol.">
        <title>101 Dothideomycetes genomes: a test case for predicting lifestyles and emergence of pathogens.</title>
        <authorList>
            <person name="Haridas S."/>
            <person name="Albert R."/>
            <person name="Binder M."/>
            <person name="Bloem J."/>
            <person name="Labutti K."/>
            <person name="Salamov A."/>
            <person name="Andreopoulos B."/>
            <person name="Baker S."/>
            <person name="Barry K."/>
            <person name="Bills G."/>
            <person name="Bluhm B."/>
            <person name="Cannon C."/>
            <person name="Castanera R."/>
            <person name="Culley D."/>
            <person name="Daum C."/>
            <person name="Ezra D."/>
            <person name="Gonzalez J."/>
            <person name="Henrissat B."/>
            <person name="Kuo A."/>
            <person name="Liang C."/>
            <person name="Lipzen A."/>
            <person name="Lutzoni F."/>
            <person name="Magnuson J."/>
            <person name="Mondo S."/>
            <person name="Nolan M."/>
            <person name="Ohm R."/>
            <person name="Pangilinan J."/>
            <person name="Park H.-J."/>
            <person name="Ramirez L."/>
            <person name="Alfaro M."/>
            <person name="Sun H."/>
            <person name="Tritt A."/>
            <person name="Yoshinaga Y."/>
            <person name="Zwiers L.-H."/>
            <person name="Turgeon B."/>
            <person name="Goodwin S."/>
            <person name="Spatafora J."/>
            <person name="Crous P."/>
            <person name="Grigoriev I."/>
        </authorList>
    </citation>
    <scope>NUCLEOTIDE SEQUENCE</scope>
    <source>
        <strain evidence="2">CBS 260.36</strain>
    </source>
</reference>
<dbReference type="Proteomes" id="UP000799439">
    <property type="component" value="Unassembled WGS sequence"/>
</dbReference>
<feature type="signal peptide" evidence="1">
    <location>
        <begin position="1"/>
        <end position="17"/>
    </location>
</feature>
<evidence type="ECO:0000313" key="2">
    <source>
        <dbReference type="EMBL" id="KAF2152865.1"/>
    </source>
</evidence>
<dbReference type="OrthoDB" id="3848409at2759"/>
<keyword evidence="3" id="KW-1185">Reference proteome</keyword>
<sequence length="454" mass="48743">MFIIGIFALALSALAAAACSEQDVSVIKSSSTHPEYFCDFYLSHKRTRTPFPALSVKQTMQACRCMGASRMKGSVKLPNYPVKPSTCNSVFENSIKSNFEDASAFCEFFLPWSSHYSLSPIKGLNVPDIAQACSCIVKGQHFCFSRNIKNLRHDTDARPFCESALASVSTRTVTHTPTLTTTVVHDVFVTQISTIFTPSVDLVVDYSTSVVPSGMSYPIYCSVDTSYLHPKKRDEPALAGLDIEDVVIPTPGCLSRQSPAYITSACRCLKALPTHTRHVRVTETASPKTISVTTTTTITYVVDVTSISGTVTETATSTVEPTGLATPYDEQSATGGNDNAIYALFKGLSPQYNSSNVLASCSCDGTENCVTTTPLAYNNTCSSVQDCNSACENLLYLQQQASRTSFPSNACAGTLYDSETGNCTFLNFSPLIDGSCAVPSNTTVIISGSFAQGH</sequence>
<dbReference type="AlphaFoldDB" id="A0A9P4MFW0"/>
<protein>
    <recommendedName>
        <fullName evidence="4">Apple domain-containing protein</fullName>
    </recommendedName>
</protein>
<name>A0A9P4MFW0_9PEZI</name>